<feature type="region of interest" description="Disordered" evidence="1">
    <location>
        <begin position="357"/>
        <end position="398"/>
    </location>
</feature>
<protein>
    <recommendedName>
        <fullName evidence="2">Reverse transcriptase domain-containing protein</fullName>
    </recommendedName>
</protein>
<evidence type="ECO:0000313" key="3">
    <source>
        <dbReference type="EMBL" id="CAK8685086.1"/>
    </source>
</evidence>
<dbReference type="SUPFAM" id="SSF56672">
    <property type="entry name" value="DNA/RNA polymerases"/>
    <property type="match status" value="1"/>
</dbReference>
<accession>A0ABP0FZR4</accession>
<feature type="compositionally biased region" description="Basic residues" evidence="1">
    <location>
        <begin position="445"/>
        <end position="463"/>
    </location>
</feature>
<dbReference type="EMBL" id="CAWYQH010000099">
    <property type="protein sequence ID" value="CAK8685086.1"/>
    <property type="molecule type" value="Genomic_DNA"/>
</dbReference>
<feature type="compositionally biased region" description="Low complexity" evidence="1">
    <location>
        <begin position="251"/>
        <end position="285"/>
    </location>
</feature>
<dbReference type="PROSITE" id="PS50878">
    <property type="entry name" value="RT_POL"/>
    <property type="match status" value="1"/>
</dbReference>
<evidence type="ECO:0000256" key="1">
    <source>
        <dbReference type="SAM" id="MobiDB-lite"/>
    </source>
</evidence>
<feature type="compositionally biased region" description="Polar residues" evidence="1">
    <location>
        <begin position="142"/>
        <end position="168"/>
    </location>
</feature>
<feature type="region of interest" description="Disordered" evidence="1">
    <location>
        <begin position="438"/>
        <end position="476"/>
    </location>
</feature>
<gene>
    <name evidence="3" type="ORF">CVLEPA_LOCUS16242</name>
</gene>
<comment type="caution">
    <text evidence="3">The sequence shown here is derived from an EMBL/GenBank/DDBJ whole genome shotgun (WGS) entry which is preliminary data.</text>
</comment>
<feature type="region of interest" description="Disordered" evidence="1">
    <location>
        <begin position="69"/>
        <end position="111"/>
    </location>
</feature>
<dbReference type="Proteomes" id="UP001642483">
    <property type="component" value="Unassembled WGS sequence"/>
</dbReference>
<keyword evidence="4" id="KW-1185">Reference proteome</keyword>
<dbReference type="CDD" id="cd01650">
    <property type="entry name" value="RT_nLTR_like"/>
    <property type="match status" value="1"/>
</dbReference>
<feature type="region of interest" description="Disordered" evidence="1">
    <location>
        <begin position="136"/>
        <end position="287"/>
    </location>
</feature>
<evidence type="ECO:0000313" key="4">
    <source>
        <dbReference type="Proteomes" id="UP001642483"/>
    </source>
</evidence>
<dbReference type="InterPro" id="IPR043502">
    <property type="entry name" value="DNA/RNA_pol_sf"/>
</dbReference>
<feature type="region of interest" description="Disordered" evidence="1">
    <location>
        <begin position="305"/>
        <end position="328"/>
    </location>
</feature>
<dbReference type="Pfam" id="PF00078">
    <property type="entry name" value="RVT_1"/>
    <property type="match status" value="1"/>
</dbReference>
<sequence>MTRCLRHAVAFPTPQLLKRHVFNTHGKSLTYAPSCGNCATILPVAPTLIGARSHFATCRKMKGSPLQAATNYAESTPRQRLQPQSQAPPPAISPIGMPEGDSSTRSTSSIKVSPLTAVQPFLRLQRLTPQQLALYGVRPTPQKESVSSNSTDDSLGHTLPSTPEVTFLSSSGPSSEANAPSSPEISVRSLSQSSPDVTFPSSPELTFLPASQSSSGSTSISSPEISVSSPSESSSCATLPSSPEVTFLPASESSSGPTIPSSPEITFLSTTEPSSATSEEPSTSPDLMNLFKTVETLVPQNIEEQEPAKRTVEHVPQGGVGSSPFVNNNNSNSPPIVFEINNSAPVGGTPGIAVAAASSNDESVRSPRLLSPDKSVTQETRSDQYSTASNRVSRSPGASPVYSLRKIVNGYQQGSSDLAKLFGDLECWTAAQSVRKESSKDVRHFNRGAKARSQKNRRRGRRRRDGDQTETRSSARYRKGAALRTAFWKDMKGTVRNITEGCDSELRCEIDPQVIEEKFRTDLRTLEGSVRPSMPEWMQSQKYKVRDEVVDTTTLNDEAPITAQEVEAVLRSLNVGSAPGPDGLAYGFWKDLDPRGKLLADLFEICRSCRTVPDSWRRSRVTLIPKNVEGDMNDMGNWRPISICCTLYKIYASVIARRIQRWAFDGGVASPEQKGFVPTEGVYEHVFLLDSVVADAQMRRRPLVVSYLDIRNAFGSVRHECIVDVLKHFDAPDYLVGVVSDMYARGSCAVRTKRGLTGHIPVERGVRQGCPMSSIIFDLVMEVLVRGVKESTDGYRMPTANGRLIQVLAYADDVCLVTHDKAQMSRQLLIAERFSKWSGMVFNPRKCGSVAFTTTPRGGRRRDNEPLRLHGEDVRVLGVNDRYKYLGCYTNGQTPRPNTPFLETVKEKVRRLFTSFLTPHQKLVGLKSILLPSVFFQLRLRSFTRRSLQDFDNTVRHCLKVAFRLPQRACREIFHTSPEAGGLGVTSVVKEYDLLKIAQAFKMLTSPDDLVATVASNSVATYARRFGRLSTVSASDKEAYLSGTKVGDREKRPPGCRLAQGVWAQVRSASARFGLSWNALPTGQFRLTDDGSFTVLPQNRRQLIRQLHHRTNQWWRGQWSSHPDQGKTVASHSHYEASNAWIKRPSTLSTQAHFFVHKARLNLLPTRGVRRRFSGGSHPSTCRRCGFAEETLPHVLNHCPAVWAEIKERHDSVMEEVLNHVSAQWRSGLSVDRTVREHTEAGGRQLRPDVVLRVPDGPIVVSDVAVPFESGRNPLGEASARKVSKYDELCVDLHALTGRPVKALPYVVGSLGSQAEGNNTCLRALGLDQQTCSRVAKRSCVLAIEGSLKIWLAWCAGIPDALKRS</sequence>
<feature type="compositionally biased region" description="Low complexity" evidence="1">
    <location>
        <begin position="208"/>
        <end position="243"/>
    </location>
</feature>
<feature type="domain" description="Reverse transcriptase" evidence="2">
    <location>
        <begin position="605"/>
        <end position="874"/>
    </location>
</feature>
<dbReference type="InterPro" id="IPR000477">
    <property type="entry name" value="RT_dom"/>
</dbReference>
<feature type="compositionally biased region" description="Polar residues" evidence="1">
    <location>
        <begin position="374"/>
        <end position="393"/>
    </location>
</feature>
<feature type="compositionally biased region" description="Polar residues" evidence="1">
    <location>
        <begin position="188"/>
        <end position="204"/>
    </location>
</feature>
<dbReference type="PANTHER" id="PTHR19446">
    <property type="entry name" value="REVERSE TRANSCRIPTASES"/>
    <property type="match status" value="1"/>
</dbReference>
<organism evidence="3 4">
    <name type="scientific">Clavelina lepadiformis</name>
    <name type="common">Light-bulb sea squirt</name>
    <name type="synonym">Ascidia lepadiformis</name>
    <dbReference type="NCBI Taxonomy" id="159417"/>
    <lineage>
        <taxon>Eukaryota</taxon>
        <taxon>Metazoa</taxon>
        <taxon>Chordata</taxon>
        <taxon>Tunicata</taxon>
        <taxon>Ascidiacea</taxon>
        <taxon>Aplousobranchia</taxon>
        <taxon>Clavelinidae</taxon>
        <taxon>Clavelina</taxon>
    </lineage>
</organism>
<proteinExistence type="predicted"/>
<reference evidence="3 4" key="1">
    <citation type="submission" date="2024-02" db="EMBL/GenBank/DDBJ databases">
        <authorList>
            <person name="Daric V."/>
            <person name="Darras S."/>
        </authorList>
    </citation>
    <scope>NUCLEOTIDE SEQUENCE [LARGE SCALE GENOMIC DNA]</scope>
</reference>
<evidence type="ECO:0000259" key="2">
    <source>
        <dbReference type="PROSITE" id="PS50878"/>
    </source>
</evidence>
<feature type="compositionally biased region" description="Low complexity" evidence="1">
    <location>
        <begin position="169"/>
        <end position="186"/>
    </location>
</feature>
<name>A0ABP0FZR4_CLALP</name>